<accession>A0A9D4M4F9</accession>
<dbReference type="SMART" id="SM00114">
    <property type="entry name" value="CARD"/>
    <property type="match status" value="1"/>
</dbReference>
<protein>
    <recommendedName>
        <fullName evidence="1">CARD domain-containing protein</fullName>
    </recommendedName>
</protein>
<keyword evidence="3" id="KW-1185">Reference proteome</keyword>
<reference evidence="2" key="1">
    <citation type="journal article" date="2019" name="bioRxiv">
        <title>The Genome of the Zebra Mussel, Dreissena polymorpha: A Resource for Invasive Species Research.</title>
        <authorList>
            <person name="McCartney M.A."/>
            <person name="Auch B."/>
            <person name="Kono T."/>
            <person name="Mallez S."/>
            <person name="Zhang Y."/>
            <person name="Obille A."/>
            <person name="Becker A."/>
            <person name="Abrahante J.E."/>
            <person name="Garbe J."/>
            <person name="Badalamenti J.P."/>
            <person name="Herman A."/>
            <person name="Mangelson H."/>
            <person name="Liachko I."/>
            <person name="Sullivan S."/>
            <person name="Sone E.D."/>
            <person name="Koren S."/>
            <person name="Silverstein K.A.T."/>
            <person name="Beckman K.B."/>
            <person name="Gohl D.M."/>
        </authorList>
    </citation>
    <scope>NUCLEOTIDE SEQUENCE</scope>
    <source>
        <strain evidence="2">Duluth1</strain>
        <tissue evidence="2">Whole animal</tissue>
    </source>
</reference>
<dbReference type="OrthoDB" id="6143648at2759"/>
<evidence type="ECO:0000259" key="1">
    <source>
        <dbReference type="PROSITE" id="PS50209"/>
    </source>
</evidence>
<proteinExistence type="predicted"/>
<dbReference type="Gene3D" id="1.10.533.10">
    <property type="entry name" value="Death Domain, Fas"/>
    <property type="match status" value="1"/>
</dbReference>
<dbReference type="AlphaFoldDB" id="A0A9D4M4F9"/>
<dbReference type="InterPro" id="IPR001315">
    <property type="entry name" value="CARD"/>
</dbReference>
<dbReference type="Pfam" id="PF00619">
    <property type="entry name" value="CARD"/>
    <property type="match status" value="1"/>
</dbReference>
<reference evidence="2" key="2">
    <citation type="submission" date="2020-11" db="EMBL/GenBank/DDBJ databases">
        <authorList>
            <person name="McCartney M.A."/>
            <person name="Auch B."/>
            <person name="Kono T."/>
            <person name="Mallez S."/>
            <person name="Becker A."/>
            <person name="Gohl D.M."/>
            <person name="Silverstein K.A.T."/>
            <person name="Koren S."/>
            <person name="Bechman K.B."/>
            <person name="Herman A."/>
            <person name="Abrahante J.E."/>
            <person name="Garbe J."/>
        </authorList>
    </citation>
    <scope>NUCLEOTIDE SEQUENCE</scope>
    <source>
        <strain evidence="2">Duluth1</strain>
        <tissue evidence="2">Whole animal</tissue>
    </source>
</reference>
<dbReference type="GO" id="GO:0042981">
    <property type="term" value="P:regulation of apoptotic process"/>
    <property type="evidence" value="ECO:0007669"/>
    <property type="project" value="InterPro"/>
</dbReference>
<dbReference type="InterPro" id="IPR011029">
    <property type="entry name" value="DEATH-like_dom_sf"/>
</dbReference>
<evidence type="ECO:0000313" key="3">
    <source>
        <dbReference type="Proteomes" id="UP000828390"/>
    </source>
</evidence>
<name>A0A9D4M4F9_DREPO</name>
<dbReference type="EMBL" id="JAIWYP010000002">
    <property type="protein sequence ID" value="KAH3870038.1"/>
    <property type="molecule type" value="Genomic_DNA"/>
</dbReference>
<feature type="domain" description="CARD" evidence="1">
    <location>
        <begin position="66"/>
        <end position="144"/>
    </location>
</feature>
<dbReference type="CDD" id="cd01671">
    <property type="entry name" value="CARD"/>
    <property type="match status" value="1"/>
</dbReference>
<dbReference type="Proteomes" id="UP000828390">
    <property type="component" value="Unassembled WGS sequence"/>
</dbReference>
<sequence>MDTIKGIVNGESLETRIRNIEADIASMKTTMNEILRLVSHKTRVNQRRCLSPSKAGRSTSRFDLSKQVHLQEALRRNLSLFVNDLCLDDWQILDRLHACDCINSEELQVISSKRNSNDKVRALVLKLKNKSPRVINTFLQILAEDKVYEVLLGKFNDSLVNIEKEKRNRSKCAICVMKENVDIKDIADSLWEETLISDNIIERLVINEDSSQTLRNSFWEYVAEMLKESEENMLKVIAALTQNYDYLVPFLKDDKGNMLSLDCCYCRHQRINLHPRPKKLI</sequence>
<comment type="caution">
    <text evidence="2">The sequence shown here is derived from an EMBL/GenBank/DDBJ whole genome shotgun (WGS) entry which is preliminary data.</text>
</comment>
<dbReference type="PROSITE" id="PS50209">
    <property type="entry name" value="CARD"/>
    <property type="match status" value="1"/>
</dbReference>
<organism evidence="2 3">
    <name type="scientific">Dreissena polymorpha</name>
    <name type="common">Zebra mussel</name>
    <name type="synonym">Mytilus polymorpha</name>
    <dbReference type="NCBI Taxonomy" id="45954"/>
    <lineage>
        <taxon>Eukaryota</taxon>
        <taxon>Metazoa</taxon>
        <taxon>Spiralia</taxon>
        <taxon>Lophotrochozoa</taxon>
        <taxon>Mollusca</taxon>
        <taxon>Bivalvia</taxon>
        <taxon>Autobranchia</taxon>
        <taxon>Heteroconchia</taxon>
        <taxon>Euheterodonta</taxon>
        <taxon>Imparidentia</taxon>
        <taxon>Neoheterodontei</taxon>
        <taxon>Myida</taxon>
        <taxon>Dreissenoidea</taxon>
        <taxon>Dreissenidae</taxon>
        <taxon>Dreissena</taxon>
    </lineage>
</organism>
<gene>
    <name evidence="2" type="ORF">DPMN_033217</name>
</gene>
<dbReference type="SUPFAM" id="SSF47986">
    <property type="entry name" value="DEATH domain"/>
    <property type="match status" value="1"/>
</dbReference>
<evidence type="ECO:0000313" key="2">
    <source>
        <dbReference type="EMBL" id="KAH3870038.1"/>
    </source>
</evidence>